<keyword evidence="5" id="KW-1185">Reference proteome</keyword>
<dbReference type="GO" id="GO:0005524">
    <property type="term" value="F:ATP binding"/>
    <property type="evidence" value="ECO:0007669"/>
    <property type="project" value="UniProtKB-KW"/>
</dbReference>
<dbReference type="PROSITE" id="PS50011">
    <property type="entry name" value="PROTEIN_KINASE_DOM"/>
    <property type="match status" value="1"/>
</dbReference>
<evidence type="ECO:0000256" key="2">
    <source>
        <dbReference type="ARBA" id="ARBA00022840"/>
    </source>
</evidence>
<dbReference type="PANTHER" id="PTHR24418">
    <property type="entry name" value="TYROSINE-PROTEIN KINASE"/>
    <property type="match status" value="1"/>
</dbReference>
<dbReference type="InterPro" id="IPR001245">
    <property type="entry name" value="Ser-Thr/Tyr_kinase_cat_dom"/>
</dbReference>
<dbReference type="InterPro" id="IPR000719">
    <property type="entry name" value="Prot_kinase_dom"/>
</dbReference>
<dbReference type="Gene3D" id="1.10.510.10">
    <property type="entry name" value="Transferase(Phosphotransferase) domain 1"/>
    <property type="match status" value="1"/>
</dbReference>
<dbReference type="InterPro" id="IPR050198">
    <property type="entry name" value="Non-receptor_tyrosine_kinases"/>
</dbReference>
<proteinExistence type="predicted"/>
<dbReference type="InterPro" id="IPR011009">
    <property type="entry name" value="Kinase-like_dom_sf"/>
</dbReference>
<accession>A0AAV5WJ02</accession>
<evidence type="ECO:0000313" key="5">
    <source>
        <dbReference type="Proteomes" id="UP001432322"/>
    </source>
</evidence>
<dbReference type="Proteomes" id="UP001432322">
    <property type="component" value="Unassembled WGS sequence"/>
</dbReference>
<dbReference type="EMBL" id="BTSY01000006">
    <property type="protein sequence ID" value="GMT31640.1"/>
    <property type="molecule type" value="Genomic_DNA"/>
</dbReference>
<name>A0AAV5WJ02_9BILA</name>
<dbReference type="GO" id="GO:0004713">
    <property type="term" value="F:protein tyrosine kinase activity"/>
    <property type="evidence" value="ECO:0007669"/>
    <property type="project" value="InterPro"/>
</dbReference>
<evidence type="ECO:0000313" key="4">
    <source>
        <dbReference type="EMBL" id="GMT31640.1"/>
    </source>
</evidence>
<dbReference type="AlphaFoldDB" id="A0AAV5WJ02"/>
<gene>
    <name evidence="4" type="ORF">PFISCL1PPCAC_22937</name>
</gene>
<protein>
    <recommendedName>
        <fullName evidence="3">Protein kinase domain-containing protein</fullName>
    </recommendedName>
</protein>
<dbReference type="SUPFAM" id="SSF56112">
    <property type="entry name" value="Protein kinase-like (PK-like)"/>
    <property type="match status" value="1"/>
</dbReference>
<dbReference type="Pfam" id="PF07714">
    <property type="entry name" value="PK_Tyr_Ser-Thr"/>
    <property type="match status" value="1"/>
</dbReference>
<dbReference type="InterPro" id="IPR020635">
    <property type="entry name" value="Tyr_kinase_cat_dom"/>
</dbReference>
<dbReference type="SMART" id="SM00219">
    <property type="entry name" value="TyrKc"/>
    <property type="match status" value="1"/>
</dbReference>
<keyword evidence="2" id="KW-0067">ATP-binding</keyword>
<comment type="caution">
    <text evidence="4">The sequence shown here is derived from an EMBL/GenBank/DDBJ whole genome shotgun (WGS) entry which is preliminary data.</text>
</comment>
<sequence>KNIIHRDIAARNCLHGDGKVKIADFGMSREGPAYVIPRAKRAPIRWLAPETLKSKCYTLKTDVFSYGVMCWEVFHNCREPYMGMTCPEVSKYVSSGKRMAIEVPMNADLRNVI</sequence>
<reference evidence="4" key="1">
    <citation type="submission" date="2023-10" db="EMBL/GenBank/DDBJ databases">
        <title>Genome assembly of Pristionchus species.</title>
        <authorList>
            <person name="Yoshida K."/>
            <person name="Sommer R.J."/>
        </authorList>
    </citation>
    <scope>NUCLEOTIDE SEQUENCE</scope>
    <source>
        <strain evidence="4">RS5133</strain>
    </source>
</reference>
<keyword evidence="1" id="KW-0547">Nucleotide-binding</keyword>
<evidence type="ECO:0000256" key="1">
    <source>
        <dbReference type="ARBA" id="ARBA00022741"/>
    </source>
</evidence>
<feature type="domain" description="Protein kinase" evidence="3">
    <location>
        <begin position="1"/>
        <end position="113"/>
    </location>
</feature>
<feature type="non-terminal residue" evidence="4">
    <location>
        <position position="1"/>
    </location>
</feature>
<organism evidence="4 5">
    <name type="scientific">Pristionchus fissidentatus</name>
    <dbReference type="NCBI Taxonomy" id="1538716"/>
    <lineage>
        <taxon>Eukaryota</taxon>
        <taxon>Metazoa</taxon>
        <taxon>Ecdysozoa</taxon>
        <taxon>Nematoda</taxon>
        <taxon>Chromadorea</taxon>
        <taxon>Rhabditida</taxon>
        <taxon>Rhabditina</taxon>
        <taxon>Diplogasteromorpha</taxon>
        <taxon>Diplogasteroidea</taxon>
        <taxon>Neodiplogasteridae</taxon>
        <taxon>Pristionchus</taxon>
    </lineage>
</organism>
<evidence type="ECO:0000259" key="3">
    <source>
        <dbReference type="PROSITE" id="PS50011"/>
    </source>
</evidence>
<feature type="non-terminal residue" evidence="4">
    <location>
        <position position="113"/>
    </location>
</feature>